<dbReference type="OrthoDB" id="944017at2"/>
<evidence type="ECO:0000313" key="2">
    <source>
        <dbReference type="Proteomes" id="UP000315312"/>
    </source>
</evidence>
<comment type="caution">
    <text evidence="1">The sequence shown here is derived from an EMBL/GenBank/DDBJ whole genome shotgun (WGS) entry which is preliminary data.</text>
</comment>
<dbReference type="Proteomes" id="UP000315312">
    <property type="component" value="Unassembled WGS sequence"/>
</dbReference>
<dbReference type="EMBL" id="VLKM01000004">
    <property type="protein sequence ID" value="TWH95469.1"/>
    <property type="molecule type" value="Genomic_DNA"/>
</dbReference>
<evidence type="ECO:0008006" key="3">
    <source>
        <dbReference type="Google" id="ProtNLM"/>
    </source>
</evidence>
<name>A0A562KJ74_9FLAO</name>
<accession>A0A562KJ74</accession>
<evidence type="ECO:0000313" key="1">
    <source>
        <dbReference type="EMBL" id="TWH95469.1"/>
    </source>
</evidence>
<dbReference type="AlphaFoldDB" id="A0A562KJ74"/>
<proteinExistence type="predicted"/>
<organism evidence="1 2">
    <name type="scientific">Flavobacterium cheniae</name>
    <dbReference type="NCBI Taxonomy" id="295428"/>
    <lineage>
        <taxon>Bacteria</taxon>
        <taxon>Pseudomonadati</taxon>
        <taxon>Bacteroidota</taxon>
        <taxon>Flavobacteriia</taxon>
        <taxon>Flavobacteriales</taxon>
        <taxon>Flavobacteriaceae</taxon>
        <taxon>Flavobacterium</taxon>
    </lineage>
</organism>
<protein>
    <recommendedName>
        <fullName evidence="3">NlpC/P60 family protein</fullName>
    </recommendedName>
</protein>
<gene>
    <name evidence="1" type="ORF">IP97_01145</name>
</gene>
<dbReference type="RefSeq" id="WP_133607296.1">
    <property type="nucleotide sequence ID" value="NZ_SNZC01000001.1"/>
</dbReference>
<keyword evidence="2" id="KW-1185">Reference proteome</keyword>
<sequence length="215" mass="25093">MKTLILLLTISLTNYSVIKTSIEKDRNLLQKKYISNENKSETIEEAKTKLTAYLYNDIFNNWYSTKWSFEGHSETPKQGTIACGYFVSTTLRDVGFNLNRYKLAQKSPEEEAKVIACGTSIEKRENISKQELKKYFLKQKDGIYFIGLDFHVGYIYKNNQEIYFIHSNYIDNKGVMKETIENSKAIVSSKYFIVNITHNDKLIKKWLMKEVVTTN</sequence>
<reference evidence="1 2" key="1">
    <citation type="journal article" date="2015" name="Stand. Genomic Sci.">
        <title>Genomic Encyclopedia of Bacterial and Archaeal Type Strains, Phase III: the genomes of soil and plant-associated and newly described type strains.</title>
        <authorList>
            <person name="Whitman W.B."/>
            <person name="Woyke T."/>
            <person name="Klenk H.P."/>
            <person name="Zhou Y."/>
            <person name="Lilburn T.G."/>
            <person name="Beck B.J."/>
            <person name="De Vos P."/>
            <person name="Vandamme P."/>
            <person name="Eisen J.A."/>
            <person name="Garrity G."/>
            <person name="Hugenholtz P."/>
            <person name="Kyrpides N.C."/>
        </authorList>
    </citation>
    <scope>NUCLEOTIDE SEQUENCE [LARGE SCALE GENOMIC DNA]</scope>
    <source>
        <strain evidence="1 2">CGMCC 1.6844</strain>
    </source>
</reference>